<dbReference type="PROSITE" id="PS50020">
    <property type="entry name" value="WW_DOMAIN_2"/>
    <property type="match status" value="1"/>
</dbReference>
<evidence type="ECO:0000259" key="2">
    <source>
        <dbReference type="PROSITE" id="PS50020"/>
    </source>
</evidence>
<dbReference type="SUPFAM" id="SSF51045">
    <property type="entry name" value="WW domain"/>
    <property type="match status" value="1"/>
</dbReference>
<dbReference type="Pfam" id="PF00397">
    <property type="entry name" value="WW"/>
    <property type="match status" value="1"/>
</dbReference>
<dbReference type="SMART" id="SM00456">
    <property type="entry name" value="WW"/>
    <property type="match status" value="1"/>
</dbReference>
<evidence type="ECO:0000313" key="4">
    <source>
        <dbReference type="Proteomes" id="UP001054857"/>
    </source>
</evidence>
<evidence type="ECO:0000256" key="1">
    <source>
        <dbReference type="SAM" id="SignalP"/>
    </source>
</evidence>
<keyword evidence="4" id="KW-1185">Reference proteome</keyword>
<sequence length="130" mass="15486">MVPLVATVLLFAHFLSCTKATDQQVPLNLPIGLAEAQQGWIYFNEVTGAIQREDPGNTPYEDEAGNRYWLSLNGERVNEDPERYKWTWVEIWSPDSRRHFYYNQQTRESVWDRPPDLAWRRLRLEPDEYR</sequence>
<feature type="chain" id="PRO_5042101747" description="WW domain-containing protein" evidence="1">
    <location>
        <begin position="21"/>
        <end position="130"/>
    </location>
</feature>
<evidence type="ECO:0000313" key="3">
    <source>
        <dbReference type="EMBL" id="GFR52999.1"/>
    </source>
</evidence>
<dbReference type="AlphaFoldDB" id="A0AAD3HT97"/>
<proteinExistence type="predicted"/>
<dbReference type="InterPro" id="IPR036020">
    <property type="entry name" value="WW_dom_sf"/>
</dbReference>
<comment type="caution">
    <text evidence="3">The sequence shown here is derived from an EMBL/GenBank/DDBJ whole genome shotgun (WGS) entry which is preliminary data.</text>
</comment>
<dbReference type="EMBL" id="BMAR01000081">
    <property type="protein sequence ID" value="GFR52999.1"/>
    <property type="molecule type" value="Genomic_DNA"/>
</dbReference>
<feature type="signal peptide" evidence="1">
    <location>
        <begin position="1"/>
        <end position="20"/>
    </location>
</feature>
<keyword evidence="1" id="KW-0732">Signal</keyword>
<dbReference type="CDD" id="cd00201">
    <property type="entry name" value="WW"/>
    <property type="match status" value="1"/>
</dbReference>
<dbReference type="InterPro" id="IPR001202">
    <property type="entry name" value="WW_dom"/>
</dbReference>
<name>A0AAD3HT97_9CHLO</name>
<dbReference type="Gene3D" id="2.20.70.10">
    <property type="match status" value="1"/>
</dbReference>
<protein>
    <recommendedName>
        <fullName evidence="2">WW domain-containing protein</fullName>
    </recommendedName>
</protein>
<feature type="domain" description="WW" evidence="2">
    <location>
        <begin position="88"/>
        <end position="116"/>
    </location>
</feature>
<dbReference type="Proteomes" id="UP001054857">
    <property type="component" value="Unassembled WGS sequence"/>
</dbReference>
<gene>
    <name evidence="3" type="ORF">Agub_g15691</name>
</gene>
<reference evidence="3 4" key="1">
    <citation type="journal article" date="2021" name="Sci. Rep.">
        <title>Genome sequencing of the multicellular alga Astrephomene provides insights into convergent evolution of germ-soma differentiation.</title>
        <authorList>
            <person name="Yamashita S."/>
            <person name="Yamamoto K."/>
            <person name="Matsuzaki R."/>
            <person name="Suzuki S."/>
            <person name="Yamaguchi H."/>
            <person name="Hirooka S."/>
            <person name="Minakuchi Y."/>
            <person name="Miyagishima S."/>
            <person name="Kawachi M."/>
            <person name="Toyoda A."/>
            <person name="Nozaki H."/>
        </authorList>
    </citation>
    <scope>NUCLEOTIDE SEQUENCE [LARGE SCALE GENOMIC DNA]</scope>
    <source>
        <strain evidence="3 4">NIES-4017</strain>
    </source>
</reference>
<organism evidence="3 4">
    <name type="scientific">Astrephomene gubernaculifera</name>
    <dbReference type="NCBI Taxonomy" id="47775"/>
    <lineage>
        <taxon>Eukaryota</taxon>
        <taxon>Viridiplantae</taxon>
        <taxon>Chlorophyta</taxon>
        <taxon>core chlorophytes</taxon>
        <taxon>Chlorophyceae</taxon>
        <taxon>CS clade</taxon>
        <taxon>Chlamydomonadales</taxon>
        <taxon>Astrephomenaceae</taxon>
        <taxon>Astrephomene</taxon>
    </lineage>
</organism>
<accession>A0AAD3HT97</accession>